<comment type="caution">
    <text evidence="1">The sequence shown here is derived from an EMBL/GenBank/DDBJ whole genome shotgun (WGS) entry which is preliminary data.</text>
</comment>
<gene>
    <name evidence="1" type="ORF">L195_g064504</name>
</gene>
<reference evidence="1 2" key="1">
    <citation type="journal article" date="2014" name="Am. J. Bot.">
        <title>Genome assembly and annotation for red clover (Trifolium pratense; Fabaceae).</title>
        <authorList>
            <person name="Istvanek J."/>
            <person name="Jaros M."/>
            <person name="Krenek A."/>
            <person name="Repkova J."/>
        </authorList>
    </citation>
    <scope>NUCLEOTIDE SEQUENCE [LARGE SCALE GENOMIC DNA]</scope>
    <source>
        <strain evidence="2">cv. Tatra</strain>
        <tissue evidence="1">Young leaves</tissue>
    </source>
</reference>
<organism evidence="1 2">
    <name type="scientific">Trifolium pratense</name>
    <name type="common">Red clover</name>
    <dbReference type="NCBI Taxonomy" id="57577"/>
    <lineage>
        <taxon>Eukaryota</taxon>
        <taxon>Viridiplantae</taxon>
        <taxon>Streptophyta</taxon>
        <taxon>Embryophyta</taxon>
        <taxon>Tracheophyta</taxon>
        <taxon>Spermatophyta</taxon>
        <taxon>Magnoliopsida</taxon>
        <taxon>eudicotyledons</taxon>
        <taxon>Gunneridae</taxon>
        <taxon>Pentapetalae</taxon>
        <taxon>rosids</taxon>
        <taxon>fabids</taxon>
        <taxon>Fabales</taxon>
        <taxon>Fabaceae</taxon>
        <taxon>Papilionoideae</taxon>
        <taxon>50 kb inversion clade</taxon>
        <taxon>NPAAA clade</taxon>
        <taxon>Hologalegina</taxon>
        <taxon>IRL clade</taxon>
        <taxon>Trifolieae</taxon>
        <taxon>Trifolium</taxon>
    </lineage>
</organism>
<sequence>GSYGHMHRRRVKALLSSEVSTSIDVTPWSILMELTP</sequence>
<evidence type="ECO:0000313" key="1">
    <source>
        <dbReference type="EMBL" id="PNX69595.1"/>
    </source>
</evidence>
<accession>A0A2K3KTJ4</accession>
<dbReference type="Proteomes" id="UP000236291">
    <property type="component" value="Unassembled WGS sequence"/>
</dbReference>
<feature type="non-terminal residue" evidence="1">
    <location>
        <position position="1"/>
    </location>
</feature>
<proteinExistence type="predicted"/>
<dbReference type="EMBL" id="ASHM01253352">
    <property type="protein sequence ID" value="PNX69595.1"/>
    <property type="molecule type" value="Genomic_DNA"/>
</dbReference>
<dbReference type="AlphaFoldDB" id="A0A2K3KTJ4"/>
<evidence type="ECO:0000313" key="2">
    <source>
        <dbReference type="Proteomes" id="UP000236291"/>
    </source>
</evidence>
<protein>
    <submittedName>
        <fullName evidence="1">Uncharacterized protein</fullName>
    </submittedName>
</protein>
<reference evidence="1 2" key="2">
    <citation type="journal article" date="2017" name="Front. Plant Sci.">
        <title>Gene Classification and Mining of Molecular Markers Useful in Red Clover (Trifolium pratense) Breeding.</title>
        <authorList>
            <person name="Istvanek J."/>
            <person name="Dluhosova J."/>
            <person name="Dluhos P."/>
            <person name="Patkova L."/>
            <person name="Nedelnik J."/>
            <person name="Repkova J."/>
        </authorList>
    </citation>
    <scope>NUCLEOTIDE SEQUENCE [LARGE SCALE GENOMIC DNA]</scope>
    <source>
        <strain evidence="2">cv. Tatra</strain>
        <tissue evidence="1">Young leaves</tissue>
    </source>
</reference>
<name>A0A2K3KTJ4_TRIPR</name>